<evidence type="ECO:0000313" key="3">
    <source>
        <dbReference type="Proteomes" id="UP000288805"/>
    </source>
</evidence>
<dbReference type="InterPro" id="IPR043502">
    <property type="entry name" value="DNA/RNA_pol_sf"/>
</dbReference>
<dbReference type="Proteomes" id="UP000288805">
    <property type="component" value="Unassembled WGS sequence"/>
</dbReference>
<name>A0A438BS79_VITVI</name>
<evidence type="ECO:0000259" key="1">
    <source>
        <dbReference type="Pfam" id="PF17919"/>
    </source>
</evidence>
<feature type="domain" description="Reverse transcriptase/retrotransposon-derived protein RNase H-like" evidence="1">
    <location>
        <begin position="43"/>
        <end position="102"/>
    </location>
</feature>
<dbReference type="SUPFAM" id="SSF56672">
    <property type="entry name" value="DNA/RNA polymerases"/>
    <property type="match status" value="1"/>
</dbReference>
<reference evidence="2 3" key="1">
    <citation type="journal article" date="2018" name="PLoS Genet.">
        <title>Population sequencing reveals clonal diversity and ancestral inbreeding in the grapevine cultivar Chardonnay.</title>
        <authorList>
            <person name="Roach M.J."/>
            <person name="Johnson D.L."/>
            <person name="Bohlmann J."/>
            <person name="van Vuuren H.J."/>
            <person name="Jones S.J."/>
            <person name="Pretorius I.S."/>
            <person name="Schmidt S.A."/>
            <person name="Borneman A.R."/>
        </authorList>
    </citation>
    <scope>NUCLEOTIDE SEQUENCE [LARGE SCALE GENOMIC DNA]</scope>
    <source>
        <strain evidence="3">cv. Chardonnay</strain>
        <tissue evidence="2">Leaf</tissue>
    </source>
</reference>
<organism evidence="2 3">
    <name type="scientific">Vitis vinifera</name>
    <name type="common">Grape</name>
    <dbReference type="NCBI Taxonomy" id="29760"/>
    <lineage>
        <taxon>Eukaryota</taxon>
        <taxon>Viridiplantae</taxon>
        <taxon>Streptophyta</taxon>
        <taxon>Embryophyta</taxon>
        <taxon>Tracheophyta</taxon>
        <taxon>Spermatophyta</taxon>
        <taxon>Magnoliopsida</taxon>
        <taxon>eudicotyledons</taxon>
        <taxon>Gunneridae</taxon>
        <taxon>Pentapetalae</taxon>
        <taxon>rosids</taxon>
        <taxon>Vitales</taxon>
        <taxon>Vitaceae</taxon>
        <taxon>Viteae</taxon>
        <taxon>Vitis</taxon>
    </lineage>
</organism>
<accession>A0A438BS79</accession>
<proteinExistence type="predicted"/>
<dbReference type="AlphaFoldDB" id="A0A438BS79"/>
<dbReference type="EMBL" id="QGNW01002645">
    <property type="protein sequence ID" value="RVW13822.1"/>
    <property type="molecule type" value="Genomic_DNA"/>
</dbReference>
<dbReference type="InterPro" id="IPR041577">
    <property type="entry name" value="RT_RNaseH_2"/>
</dbReference>
<sequence length="103" mass="12224">MEHLTKVFMVLMHNELNKKKEKCSFSKEEVISLRHHIKDDKLMMDDSKVNAMCTPDASEFAIRGVLIQNRHLIAFMSCKLYDTKMWYMVQEKKMTSIIHCLRT</sequence>
<gene>
    <name evidence="2" type="ORF">CK203_083596</name>
</gene>
<protein>
    <recommendedName>
        <fullName evidence="1">Reverse transcriptase/retrotransposon-derived protein RNase H-like domain-containing protein</fullName>
    </recommendedName>
</protein>
<evidence type="ECO:0000313" key="2">
    <source>
        <dbReference type="EMBL" id="RVW13822.1"/>
    </source>
</evidence>
<dbReference type="Pfam" id="PF17919">
    <property type="entry name" value="RT_RNaseH_2"/>
    <property type="match status" value="1"/>
</dbReference>
<comment type="caution">
    <text evidence="2">The sequence shown here is derived from an EMBL/GenBank/DDBJ whole genome shotgun (WGS) entry which is preliminary data.</text>
</comment>